<evidence type="ECO:0000256" key="5">
    <source>
        <dbReference type="ARBA" id="ARBA00022692"/>
    </source>
</evidence>
<keyword evidence="7" id="KW-1133">Transmembrane helix</keyword>
<comment type="similarity">
    <text evidence="2">Belongs to the MNN1/MNT family.</text>
</comment>
<evidence type="ECO:0000256" key="7">
    <source>
        <dbReference type="ARBA" id="ARBA00022989"/>
    </source>
</evidence>
<dbReference type="Gene3D" id="3.90.550.10">
    <property type="entry name" value="Spore Coat Polysaccharide Biosynthesis Protein SpsA, Chain A"/>
    <property type="match status" value="1"/>
</dbReference>
<dbReference type="RefSeq" id="XP_040799245.1">
    <property type="nucleotide sequence ID" value="XM_040939474.1"/>
</dbReference>
<comment type="subcellular location">
    <subcellularLocation>
        <location evidence="1">Membrane</location>
        <topology evidence="1">Single-pass type II membrane protein</topology>
    </subcellularLocation>
</comment>
<evidence type="ECO:0000313" key="11">
    <source>
        <dbReference type="EMBL" id="RAK75235.1"/>
    </source>
</evidence>
<name>A0A8G1RNV5_9EURO</name>
<dbReference type="InterPro" id="IPR022751">
    <property type="entry name" value="Alpha_mannosyltransferase"/>
</dbReference>
<dbReference type="GO" id="GO:0016020">
    <property type="term" value="C:membrane"/>
    <property type="evidence" value="ECO:0007669"/>
    <property type="project" value="UniProtKB-SubCell"/>
</dbReference>
<keyword evidence="3" id="KW-0328">Glycosyltransferase</keyword>
<evidence type="ECO:0000256" key="2">
    <source>
        <dbReference type="ARBA" id="ARBA00009105"/>
    </source>
</evidence>
<dbReference type="PANTHER" id="PTHR31392">
    <property type="entry name" value="ALPHA-1,3-MANNOSYLTRANSFERASE MNN1-RELATED"/>
    <property type="match status" value="1"/>
</dbReference>
<dbReference type="Pfam" id="PF11051">
    <property type="entry name" value="Mannosyl_trans3"/>
    <property type="match status" value="1"/>
</dbReference>
<keyword evidence="5" id="KW-0812">Transmembrane</keyword>
<dbReference type="GeneID" id="63856807"/>
<keyword evidence="9" id="KW-0325">Glycoprotein</keyword>
<evidence type="ECO:0008006" key="13">
    <source>
        <dbReference type="Google" id="ProtNLM"/>
    </source>
</evidence>
<dbReference type="Proteomes" id="UP000249789">
    <property type="component" value="Unassembled WGS sequence"/>
</dbReference>
<reference evidence="11 12" key="1">
    <citation type="submission" date="2018-02" db="EMBL/GenBank/DDBJ databases">
        <title>The genomes of Aspergillus section Nigri reveals drivers in fungal speciation.</title>
        <authorList>
            <consortium name="DOE Joint Genome Institute"/>
            <person name="Vesth T.C."/>
            <person name="Nybo J."/>
            <person name="Theobald S."/>
            <person name="Brandl J."/>
            <person name="Frisvad J.C."/>
            <person name="Nielsen K.F."/>
            <person name="Lyhne E.K."/>
            <person name="Kogle M.E."/>
            <person name="Kuo A."/>
            <person name="Riley R."/>
            <person name="Clum A."/>
            <person name="Nolan M."/>
            <person name="Lipzen A."/>
            <person name="Salamov A."/>
            <person name="Henrissat B."/>
            <person name="Wiebenga A."/>
            <person name="De vries R.P."/>
            <person name="Grigoriev I.V."/>
            <person name="Mortensen U.H."/>
            <person name="Andersen M.R."/>
            <person name="Baker S.E."/>
        </authorList>
    </citation>
    <scope>NUCLEOTIDE SEQUENCE [LARGE SCALE GENOMIC DNA]</scope>
    <source>
        <strain evidence="11 12">CBS 313.89</strain>
    </source>
</reference>
<dbReference type="PANTHER" id="PTHR31392:SF1">
    <property type="entry name" value="ALPHA-1,3-MANNOSYLTRANSFERASE MNN1-RELATED"/>
    <property type="match status" value="1"/>
</dbReference>
<protein>
    <recommendedName>
        <fullName evidence="13">Alpha-1,3-mannosyltransferase</fullName>
    </recommendedName>
</protein>
<keyword evidence="12" id="KW-1185">Reference proteome</keyword>
<evidence type="ECO:0000256" key="4">
    <source>
        <dbReference type="ARBA" id="ARBA00022679"/>
    </source>
</evidence>
<evidence type="ECO:0000256" key="1">
    <source>
        <dbReference type="ARBA" id="ARBA00004606"/>
    </source>
</evidence>
<keyword evidence="4" id="KW-0808">Transferase</keyword>
<evidence type="ECO:0000256" key="10">
    <source>
        <dbReference type="SAM" id="MobiDB-lite"/>
    </source>
</evidence>
<dbReference type="AlphaFoldDB" id="A0A8G1RNV5"/>
<dbReference type="InterPro" id="IPR029044">
    <property type="entry name" value="Nucleotide-diphossugar_trans"/>
</dbReference>
<dbReference type="GO" id="GO:0006493">
    <property type="term" value="P:protein O-linked glycosylation"/>
    <property type="evidence" value="ECO:0007669"/>
    <property type="project" value="TreeGrafter"/>
</dbReference>
<evidence type="ECO:0000256" key="8">
    <source>
        <dbReference type="ARBA" id="ARBA00023136"/>
    </source>
</evidence>
<gene>
    <name evidence="11" type="ORF">BO72DRAFT_181865</name>
</gene>
<evidence type="ECO:0000256" key="9">
    <source>
        <dbReference type="ARBA" id="ARBA00023180"/>
    </source>
</evidence>
<sequence length="587" mass="65634">MFPLSHFRQYRRRGAIISRALILVVLIVYCCKATLRTRQSHPVEQDAQSIQKRLEPSHAIPEKAQLQQPVGLPDPLPTVPPVPPVPTAHPQAAPDTHNLTHHLANLFAVLPDEPHAHTLTSPLTATGEERLRDLGFRTRAFDALFRAWEAIHLVPTETNQMLIRDDIVRVLRDHPEISADLDLTPASAIHAYETSRSFLTQLAKRLFPWTTPYSADHMTLHAQFHDGGRGLVFTAGNDQAPYLATSIRALRAHGCTLPIEILYLGDEDLDEEIRDELEALPGSVVTRDLSVMVDDAGWTLRGWAAKPFAILLSSFREAIFIDADALFLADPAALFDDPLYQSTGALFFKDRLFMPGNEKRAWLRRVLPAPVSPRVRQSRMWTGQSIHMQESGVVVVDKWRHFVALLMVTRMNGPDRDGDESRGLVGVYDMVYGDKETFWLGWELVGDTEYAFHEGAAAVMGKPQANRDNATTTTTTITTTTEGKEHDLKYTVCAPQLLHLGTDGRPLWFNGWLLPDKFSDEERQPTNFEAFIPEPPSAEDSGSWQLHDSNVCCLSADQVVYFDAVEKEALDGLIEIARDVGAIGRPQ</sequence>
<evidence type="ECO:0000256" key="6">
    <source>
        <dbReference type="ARBA" id="ARBA00022968"/>
    </source>
</evidence>
<keyword evidence="6" id="KW-0735">Signal-anchor</keyword>
<organism evidence="11 12">
    <name type="scientific">Aspergillus fijiensis CBS 313.89</name>
    <dbReference type="NCBI Taxonomy" id="1448319"/>
    <lineage>
        <taxon>Eukaryota</taxon>
        <taxon>Fungi</taxon>
        <taxon>Dikarya</taxon>
        <taxon>Ascomycota</taxon>
        <taxon>Pezizomycotina</taxon>
        <taxon>Eurotiomycetes</taxon>
        <taxon>Eurotiomycetidae</taxon>
        <taxon>Eurotiales</taxon>
        <taxon>Aspergillaceae</taxon>
        <taxon>Aspergillus</taxon>
    </lineage>
</organism>
<evidence type="ECO:0000256" key="3">
    <source>
        <dbReference type="ARBA" id="ARBA00022676"/>
    </source>
</evidence>
<dbReference type="GO" id="GO:0000033">
    <property type="term" value="F:alpha-1,3-mannosyltransferase activity"/>
    <property type="evidence" value="ECO:0007669"/>
    <property type="project" value="TreeGrafter"/>
</dbReference>
<dbReference type="EMBL" id="KZ824660">
    <property type="protein sequence ID" value="RAK75235.1"/>
    <property type="molecule type" value="Genomic_DNA"/>
</dbReference>
<evidence type="ECO:0000313" key="12">
    <source>
        <dbReference type="Proteomes" id="UP000249789"/>
    </source>
</evidence>
<dbReference type="VEuPathDB" id="FungiDB:BO72DRAFT_181865"/>
<dbReference type="SUPFAM" id="SSF53448">
    <property type="entry name" value="Nucleotide-diphospho-sugar transferases"/>
    <property type="match status" value="1"/>
</dbReference>
<keyword evidence="8" id="KW-0472">Membrane</keyword>
<accession>A0A8G1RNV5</accession>
<proteinExistence type="inferred from homology"/>
<dbReference type="OrthoDB" id="430354at2759"/>
<dbReference type="GO" id="GO:0005794">
    <property type="term" value="C:Golgi apparatus"/>
    <property type="evidence" value="ECO:0007669"/>
    <property type="project" value="TreeGrafter"/>
</dbReference>
<feature type="compositionally biased region" description="Pro residues" evidence="10">
    <location>
        <begin position="72"/>
        <end position="87"/>
    </location>
</feature>
<feature type="region of interest" description="Disordered" evidence="10">
    <location>
        <begin position="68"/>
        <end position="96"/>
    </location>
</feature>